<organism evidence="2">
    <name type="scientific">Caenorhabditis brenneri</name>
    <name type="common">Nematode worm</name>
    <dbReference type="NCBI Taxonomy" id="135651"/>
    <lineage>
        <taxon>Eukaryota</taxon>
        <taxon>Metazoa</taxon>
        <taxon>Ecdysozoa</taxon>
        <taxon>Nematoda</taxon>
        <taxon>Chromadorea</taxon>
        <taxon>Rhabditida</taxon>
        <taxon>Rhabditina</taxon>
        <taxon>Rhabditomorpha</taxon>
        <taxon>Rhabditoidea</taxon>
        <taxon>Rhabditidae</taxon>
        <taxon>Peloderinae</taxon>
        <taxon>Caenorhabditis</taxon>
    </lineage>
</organism>
<accession>G0NX49</accession>
<dbReference type="HOGENOM" id="CLU_2005901_0_0_1"/>
<name>G0NX49_CAEBE</name>
<reference evidence="2" key="1">
    <citation type="submission" date="2011-07" db="EMBL/GenBank/DDBJ databases">
        <authorList>
            <consortium name="Caenorhabditis brenneri Sequencing and Analysis Consortium"/>
            <person name="Wilson R.K."/>
        </authorList>
    </citation>
    <scope>NUCLEOTIDE SEQUENCE [LARGE SCALE GENOMIC DNA]</scope>
    <source>
        <strain evidence="2">PB2801</strain>
    </source>
</reference>
<dbReference type="AlphaFoldDB" id="G0NX49"/>
<gene>
    <name evidence="1" type="ORF">CAEBREN_02597</name>
</gene>
<dbReference type="EMBL" id="GL379969">
    <property type="protein sequence ID" value="EGT39375.1"/>
    <property type="molecule type" value="Genomic_DNA"/>
</dbReference>
<evidence type="ECO:0000313" key="1">
    <source>
        <dbReference type="EMBL" id="EGT39375.1"/>
    </source>
</evidence>
<dbReference type="InParanoid" id="G0NX49"/>
<sequence>MSYDQRKIYVGRIKEVNELYHIVRSSSDEVDDHFRKLNAQILVRETRLVEWDELRKNRFHREHAELKPQVTNKFGYNFEAFVEVSNDPGMKQWCAGYVKNQSDPAFMQQQREKKAVKARKFGKN</sequence>
<protein>
    <submittedName>
        <fullName evidence="1">Uncharacterized protein</fullName>
    </submittedName>
</protein>
<keyword evidence="2" id="KW-1185">Reference proteome</keyword>
<evidence type="ECO:0000313" key="2">
    <source>
        <dbReference type="Proteomes" id="UP000008068"/>
    </source>
</evidence>
<dbReference type="Proteomes" id="UP000008068">
    <property type="component" value="Unassembled WGS sequence"/>
</dbReference>
<proteinExistence type="predicted"/>